<dbReference type="GO" id="GO:0016491">
    <property type="term" value="F:oxidoreductase activity"/>
    <property type="evidence" value="ECO:0007669"/>
    <property type="project" value="UniProtKB-KW"/>
</dbReference>
<keyword evidence="5" id="KW-1185">Reference proteome</keyword>
<protein>
    <submittedName>
        <fullName evidence="3">5,10-methylenetetrahydrofolate reductase</fullName>
    </submittedName>
</protein>
<dbReference type="AlphaFoldDB" id="A0A318QCL5"/>
<name>A0A318QCL5_9PROT</name>
<evidence type="ECO:0000313" key="5">
    <source>
        <dbReference type="Proteomes" id="UP000248116"/>
    </source>
</evidence>
<sequence length="246" mass="27757">MMDISVELIPRDRETLLRDVAEVKACFPPADMINIPDLLRFPLRSWDAAELVRPHFPTVIPHIRAIDIAPGAPLPGADQPGLGAVLVVQGDPPSDLRHLTYPNTTESIIRRYRAEAPHLSVYAAFDPYRRAPYAEMEAVARKKEAGAAGFFTQPIFDMRMLELCMNWLHGENVFWGISPVVGPRSRSYWETTNHVIFPHDFEPTLEANIGFARQMMRAVRAQGGNVYLMPLRVNLQRYLTPLCDPG</sequence>
<dbReference type="InterPro" id="IPR029041">
    <property type="entry name" value="FAD-linked_oxidoreductase-like"/>
</dbReference>
<dbReference type="Proteomes" id="UP000247609">
    <property type="component" value="Unassembled WGS sequence"/>
</dbReference>
<keyword evidence="1" id="KW-0560">Oxidoreductase</keyword>
<evidence type="ECO:0000256" key="1">
    <source>
        <dbReference type="ARBA" id="ARBA00023002"/>
    </source>
</evidence>
<dbReference type="Gene3D" id="3.20.20.220">
    <property type="match status" value="1"/>
</dbReference>
<proteinExistence type="predicted"/>
<dbReference type="Proteomes" id="UP000248116">
    <property type="component" value="Unassembled WGS sequence"/>
</dbReference>
<dbReference type="EMBL" id="PRCW01000108">
    <property type="protein sequence ID" value="PYD46837.1"/>
    <property type="molecule type" value="Genomic_DNA"/>
</dbReference>
<gene>
    <name evidence="2" type="ORF">C3920_13065</name>
    <name evidence="3" type="ORF">CFR71_05665</name>
</gene>
<evidence type="ECO:0000313" key="4">
    <source>
        <dbReference type="Proteomes" id="UP000247609"/>
    </source>
</evidence>
<dbReference type="SUPFAM" id="SSF51730">
    <property type="entry name" value="FAD-linked oxidoreductase"/>
    <property type="match status" value="1"/>
</dbReference>
<accession>A0A318QCL5</accession>
<evidence type="ECO:0000313" key="2">
    <source>
        <dbReference type="EMBL" id="PYD46837.1"/>
    </source>
</evidence>
<dbReference type="EMBL" id="NOXG01000003">
    <property type="protein sequence ID" value="PYD76320.1"/>
    <property type="molecule type" value="Genomic_DNA"/>
</dbReference>
<reference evidence="2 5" key="2">
    <citation type="submission" date="2018-02" db="EMBL/GenBank/DDBJ databases">
        <authorList>
            <person name="Skraban J."/>
            <person name="Trcek J."/>
        </authorList>
    </citation>
    <scope>NUCLEOTIDE SEQUENCE [LARGE SCALE GENOMIC DNA]</scope>
    <source>
        <strain evidence="2 5">AV446</strain>
    </source>
</reference>
<comment type="caution">
    <text evidence="3">The sequence shown here is derived from an EMBL/GenBank/DDBJ whole genome shotgun (WGS) entry which is preliminary data.</text>
</comment>
<evidence type="ECO:0000313" key="3">
    <source>
        <dbReference type="EMBL" id="PYD76320.1"/>
    </source>
</evidence>
<reference evidence="3 4" key="1">
    <citation type="submission" date="2017-07" db="EMBL/GenBank/DDBJ databases">
        <title>A draft genome sequence of Komagataeibacter sp. T5K1.</title>
        <authorList>
            <person name="Skraban J."/>
            <person name="Cleenwerck I."/>
            <person name="Vandamme P."/>
            <person name="Trcek J."/>
        </authorList>
    </citation>
    <scope>NUCLEOTIDE SEQUENCE [LARGE SCALE GENOMIC DNA]</scope>
    <source>
        <strain evidence="3 4">T5K1</strain>
    </source>
</reference>
<organism evidence="3 4">
    <name type="scientific">Novacetimonas pomaceti</name>
    <dbReference type="NCBI Taxonomy" id="2021998"/>
    <lineage>
        <taxon>Bacteria</taxon>
        <taxon>Pseudomonadati</taxon>
        <taxon>Pseudomonadota</taxon>
        <taxon>Alphaproteobacteria</taxon>
        <taxon>Acetobacterales</taxon>
        <taxon>Acetobacteraceae</taxon>
        <taxon>Novacetimonas</taxon>
    </lineage>
</organism>